<feature type="region of interest" description="Disordered" evidence="1">
    <location>
        <begin position="33"/>
        <end position="71"/>
    </location>
</feature>
<dbReference type="AlphaFoldDB" id="A0ABD6ATF6"/>
<keyword evidence="3" id="KW-1185">Reference proteome</keyword>
<sequence length="71" mass="7817">MTDDDGDDTDDGPEYDVDPRHLLLRTRAAGALTGKSWTKSTPEPPRSLRSFEGSVGPLARCTRSRNEGVRE</sequence>
<protein>
    <submittedName>
        <fullName evidence="2">Uncharacterized protein</fullName>
    </submittedName>
</protein>
<evidence type="ECO:0000313" key="2">
    <source>
        <dbReference type="EMBL" id="MFD1512992.1"/>
    </source>
</evidence>
<feature type="region of interest" description="Disordered" evidence="1">
    <location>
        <begin position="1"/>
        <end position="20"/>
    </location>
</feature>
<dbReference type="Proteomes" id="UP001597187">
    <property type="component" value="Unassembled WGS sequence"/>
</dbReference>
<feature type="compositionally biased region" description="Acidic residues" evidence="1">
    <location>
        <begin position="1"/>
        <end position="16"/>
    </location>
</feature>
<proteinExistence type="predicted"/>
<name>A0ABD6ATF6_9EURY</name>
<accession>A0ABD6ATF6</accession>
<gene>
    <name evidence="2" type="ORF">ACFSBT_06830</name>
</gene>
<evidence type="ECO:0000256" key="1">
    <source>
        <dbReference type="SAM" id="MobiDB-lite"/>
    </source>
</evidence>
<dbReference type="RefSeq" id="WP_250872964.1">
    <property type="nucleotide sequence ID" value="NZ_JALXFV010000003.1"/>
</dbReference>
<evidence type="ECO:0000313" key="3">
    <source>
        <dbReference type="Proteomes" id="UP001597187"/>
    </source>
</evidence>
<reference evidence="2 3" key="1">
    <citation type="journal article" date="2019" name="Int. J. Syst. Evol. Microbiol.">
        <title>The Global Catalogue of Microorganisms (GCM) 10K type strain sequencing project: providing services to taxonomists for standard genome sequencing and annotation.</title>
        <authorList>
            <consortium name="The Broad Institute Genomics Platform"/>
            <consortium name="The Broad Institute Genome Sequencing Center for Infectious Disease"/>
            <person name="Wu L."/>
            <person name="Ma J."/>
        </authorList>
    </citation>
    <scope>NUCLEOTIDE SEQUENCE [LARGE SCALE GENOMIC DNA]</scope>
    <source>
        <strain evidence="2 3">CGMCC 1.12563</strain>
    </source>
</reference>
<comment type="caution">
    <text evidence="2">The sequence shown here is derived from an EMBL/GenBank/DDBJ whole genome shotgun (WGS) entry which is preliminary data.</text>
</comment>
<dbReference type="EMBL" id="JBHUDC010000003">
    <property type="protein sequence ID" value="MFD1512992.1"/>
    <property type="molecule type" value="Genomic_DNA"/>
</dbReference>
<organism evidence="2 3">
    <name type="scientific">Halomarina rubra</name>
    <dbReference type="NCBI Taxonomy" id="2071873"/>
    <lineage>
        <taxon>Archaea</taxon>
        <taxon>Methanobacteriati</taxon>
        <taxon>Methanobacteriota</taxon>
        <taxon>Stenosarchaea group</taxon>
        <taxon>Halobacteria</taxon>
        <taxon>Halobacteriales</taxon>
        <taxon>Natronomonadaceae</taxon>
        <taxon>Halomarina</taxon>
    </lineage>
</organism>